<evidence type="ECO:0000313" key="4">
    <source>
        <dbReference type="EMBL" id="MCM8750724.1"/>
    </source>
</evidence>
<dbReference type="InterPro" id="IPR036942">
    <property type="entry name" value="Beta-barrel_TonB_sf"/>
</dbReference>
<keyword evidence="3" id="KW-0998">Cell outer membrane</keyword>
<organism evidence="4 5">
    <name type="scientific">Thermalbibacter longus</name>
    <dbReference type="NCBI Taxonomy" id="2951981"/>
    <lineage>
        <taxon>Bacteria</taxon>
        <taxon>Pseudomonadati</taxon>
        <taxon>Thermomicrobiota</taxon>
        <taxon>Thermomicrobia</taxon>
        <taxon>Thermomicrobiales</taxon>
        <taxon>Thermomicrobiaceae</taxon>
        <taxon>Thermalbibacter</taxon>
    </lineage>
</organism>
<gene>
    <name evidence="4" type="ORF">NET02_16425</name>
</gene>
<feature type="non-terminal residue" evidence="4">
    <location>
        <position position="64"/>
    </location>
</feature>
<sequence length="64" mass="7310">MGEQTVVRAGAELHRFRLDDYWPPSGGGMWPGTFWNIRDGQRDRYALYAEVQWSPAPLWSAQAG</sequence>
<evidence type="ECO:0000256" key="1">
    <source>
        <dbReference type="ARBA" id="ARBA00004442"/>
    </source>
</evidence>
<accession>A0AA41WCL4</accession>
<proteinExistence type="predicted"/>
<evidence type="ECO:0000256" key="2">
    <source>
        <dbReference type="ARBA" id="ARBA00023136"/>
    </source>
</evidence>
<keyword evidence="5" id="KW-1185">Reference proteome</keyword>
<name>A0AA41WCL4_9BACT</name>
<reference evidence="4" key="1">
    <citation type="submission" date="2022-06" db="EMBL/GenBank/DDBJ databases">
        <title>CFH 74404 Thermomicrobiaceae sp.</title>
        <authorList>
            <person name="Ming H."/>
            <person name="Li W.-J."/>
            <person name="Zhao Z."/>
        </authorList>
    </citation>
    <scope>NUCLEOTIDE SEQUENCE</scope>
    <source>
        <strain evidence="4">CFH 74404</strain>
    </source>
</reference>
<keyword evidence="4" id="KW-0675">Receptor</keyword>
<comment type="caution">
    <text evidence="4">The sequence shown here is derived from an EMBL/GenBank/DDBJ whole genome shotgun (WGS) entry which is preliminary data.</text>
</comment>
<evidence type="ECO:0000256" key="3">
    <source>
        <dbReference type="ARBA" id="ARBA00023237"/>
    </source>
</evidence>
<dbReference type="GO" id="GO:0009279">
    <property type="term" value="C:cell outer membrane"/>
    <property type="evidence" value="ECO:0007669"/>
    <property type="project" value="UniProtKB-SubCell"/>
</dbReference>
<protein>
    <submittedName>
        <fullName evidence="4">TonB-dependent receptor</fullName>
    </submittedName>
</protein>
<dbReference type="Proteomes" id="UP001165306">
    <property type="component" value="Unassembled WGS sequence"/>
</dbReference>
<dbReference type="EMBL" id="JAMSLR010000056">
    <property type="protein sequence ID" value="MCM8750724.1"/>
    <property type="molecule type" value="Genomic_DNA"/>
</dbReference>
<dbReference type="AlphaFoldDB" id="A0AA41WCL4"/>
<keyword evidence="2" id="KW-0472">Membrane</keyword>
<dbReference type="RefSeq" id="WP_284058510.1">
    <property type="nucleotide sequence ID" value="NZ_JAMSLR010000056.1"/>
</dbReference>
<evidence type="ECO:0000313" key="5">
    <source>
        <dbReference type="Proteomes" id="UP001165306"/>
    </source>
</evidence>
<dbReference type="Gene3D" id="2.40.170.20">
    <property type="entry name" value="TonB-dependent receptor, beta-barrel domain"/>
    <property type="match status" value="1"/>
</dbReference>
<comment type="subcellular location">
    <subcellularLocation>
        <location evidence="1">Cell outer membrane</location>
    </subcellularLocation>
</comment>